<name>A0AAV4NSL2_CAEEX</name>
<sequence length="75" mass="8862">MLKSVPPILMPGVERYFCSFLRQTSQKEAFIPRANPLILLALERRRLVRNQLNGFNNKRKKLHCLSFCRSDHYLS</sequence>
<reference evidence="1 2" key="1">
    <citation type="submission" date="2021-06" db="EMBL/GenBank/DDBJ databases">
        <title>Caerostris extrusa draft genome.</title>
        <authorList>
            <person name="Kono N."/>
            <person name="Arakawa K."/>
        </authorList>
    </citation>
    <scope>NUCLEOTIDE SEQUENCE [LARGE SCALE GENOMIC DNA]</scope>
</reference>
<comment type="caution">
    <text evidence="1">The sequence shown here is derived from an EMBL/GenBank/DDBJ whole genome shotgun (WGS) entry which is preliminary data.</text>
</comment>
<dbReference type="EMBL" id="BPLR01021266">
    <property type="protein sequence ID" value="GIX87789.1"/>
    <property type="molecule type" value="Genomic_DNA"/>
</dbReference>
<organism evidence="1 2">
    <name type="scientific">Caerostris extrusa</name>
    <name type="common">Bark spider</name>
    <name type="synonym">Caerostris bankana</name>
    <dbReference type="NCBI Taxonomy" id="172846"/>
    <lineage>
        <taxon>Eukaryota</taxon>
        <taxon>Metazoa</taxon>
        <taxon>Ecdysozoa</taxon>
        <taxon>Arthropoda</taxon>
        <taxon>Chelicerata</taxon>
        <taxon>Arachnida</taxon>
        <taxon>Araneae</taxon>
        <taxon>Araneomorphae</taxon>
        <taxon>Entelegynae</taxon>
        <taxon>Araneoidea</taxon>
        <taxon>Araneidae</taxon>
        <taxon>Caerostris</taxon>
    </lineage>
</organism>
<dbReference type="Proteomes" id="UP001054945">
    <property type="component" value="Unassembled WGS sequence"/>
</dbReference>
<gene>
    <name evidence="1" type="ORF">CEXT_393341</name>
</gene>
<proteinExistence type="predicted"/>
<evidence type="ECO:0000313" key="1">
    <source>
        <dbReference type="EMBL" id="GIX87789.1"/>
    </source>
</evidence>
<protein>
    <submittedName>
        <fullName evidence="1">Uncharacterized protein</fullName>
    </submittedName>
</protein>
<keyword evidence="2" id="KW-1185">Reference proteome</keyword>
<accession>A0AAV4NSL2</accession>
<dbReference type="AlphaFoldDB" id="A0AAV4NSL2"/>
<evidence type="ECO:0000313" key="2">
    <source>
        <dbReference type="Proteomes" id="UP001054945"/>
    </source>
</evidence>